<dbReference type="PANTHER" id="PTHR30563">
    <property type="entry name" value="DNA RECOMBINATION PROTEIN RMUC"/>
    <property type="match status" value="1"/>
</dbReference>
<keyword evidence="6" id="KW-1133">Transmembrane helix</keyword>
<dbReference type="PANTHER" id="PTHR30563:SF0">
    <property type="entry name" value="DNA RECOMBINATION PROTEIN RMUC"/>
    <property type="match status" value="1"/>
</dbReference>
<organism evidence="7 8">
    <name type="scientific">Roseovarius mucosus DSM 17069</name>
    <dbReference type="NCBI Taxonomy" id="1288298"/>
    <lineage>
        <taxon>Bacteria</taxon>
        <taxon>Pseudomonadati</taxon>
        <taxon>Pseudomonadota</taxon>
        <taxon>Alphaproteobacteria</taxon>
        <taxon>Rhodobacterales</taxon>
        <taxon>Roseobacteraceae</taxon>
        <taxon>Roseovarius</taxon>
    </lineage>
</organism>
<comment type="function">
    <text evidence="1">Involved in DNA recombination.</text>
</comment>
<evidence type="ECO:0000256" key="4">
    <source>
        <dbReference type="ARBA" id="ARBA00023054"/>
    </source>
</evidence>
<name>A0A0A0HJN2_9RHOB</name>
<evidence type="ECO:0000256" key="2">
    <source>
        <dbReference type="ARBA" id="ARBA00009840"/>
    </source>
</evidence>
<dbReference type="RefSeq" id="WP_037272310.1">
    <property type="nucleotide sequence ID" value="NZ_KN293979.1"/>
</dbReference>
<keyword evidence="5" id="KW-0233">DNA recombination</keyword>
<keyword evidence="4" id="KW-0175">Coiled coil</keyword>
<dbReference type="OrthoDB" id="370725at2"/>
<evidence type="ECO:0000313" key="7">
    <source>
        <dbReference type="EMBL" id="KGM88067.1"/>
    </source>
</evidence>
<dbReference type="STRING" id="215743.ROSMUCSMR3_01342"/>
<dbReference type="EMBL" id="AONH01000010">
    <property type="protein sequence ID" value="KGM88067.1"/>
    <property type="molecule type" value="Genomic_DNA"/>
</dbReference>
<comment type="similarity">
    <text evidence="2">Belongs to the RmuC family.</text>
</comment>
<feature type="transmembrane region" description="Helical" evidence="6">
    <location>
        <begin position="15"/>
        <end position="37"/>
    </location>
</feature>
<dbReference type="InterPro" id="IPR003798">
    <property type="entry name" value="DNA_recombination_RmuC"/>
</dbReference>
<dbReference type="eggNOG" id="COG1322">
    <property type="taxonomic scope" value="Bacteria"/>
</dbReference>
<dbReference type="GO" id="GO:0006310">
    <property type="term" value="P:DNA recombination"/>
    <property type="evidence" value="ECO:0007669"/>
    <property type="project" value="UniProtKB-KW"/>
</dbReference>
<dbReference type="Proteomes" id="UP000030021">
    <property type="component" value="Unassembled WGS sequence"/>
</dbReference>
<dbReference type="AlphaFoldDB" id="A0A0A0HJN2"/>
<keyword evidence="6" id="KW-0472">Membrane</keyword>
<evidence type="ECO:0000256" key="1">
    <source>
        <dbReference type="ARBA" id="ARBA00003416"/>
    </source>
</evidence>
<sequence>MIQIGTQTYAFDDPVVLAGLVGVVVLLLILLLLILALRAANRSARLAEPLAYQVGQLGQRVQGLSDGQHQLAGGLNHVSEAQAAAQSHLLQLMEKRLAQVSQAMTENLQGTSRRTAQSLGELQQRLQAIDKAQDNITKLSGDVLSLQDILSNKQTRGAFGEIQLTDIVTKALPSDSYTLQATLSNGRRADCLIHLPNPPGPICIDSKFPLEAYEALRRAKTEGELTEAARGMRTAVRKHIKDISEKYIIEGETADGALMFLPSEAVYAELHANFAEVVRDGFAARVWIVSPTTCMATLNTMRAILKDARMREQAGAIRRELGLLFADVERLGARVENLDRHFTQAAKDVAEIKISADKAGRRARRLDNFDFEELAPETDPAIVPLVKES</sequence>
<evidence type="ECO:0000256" key="5">
    <source>
        <dbReference type="ARBA" id="ARBA00023172"/>
    </source>
</evidence>
<dbReference type="Pfam" id="PF02646">
    <property type="entry name" value="RmuC"/>
    <property type="match status" value="1"/>
</dbReference>
<keyword evidence="6" id="KW-0812">Transmembrane</keyword>
<reference evidence="7 8" key="1">
    <citation type="submission" date="2013-01" db="EMBL/GenBank/DDBJ databases">
        <authorList>
            <person name="Fiebig A."/>
            <person name="Goeker M."/>
            <person name="Klenk H.-P.P."/>
        </authorList>
    </citation>
    <scope>NUCLEOTIDE SEQUENCE [LARGE SCALE GENOMIC DNA]</scope>
    <source>
        <strain evidence="7 8">DSM 17069</strain>
    </source>
</reference>
<comment type="caution">
    <text evidence="7">The sequence shown here is derived from an EMBL/GenBank/DDBJ whole genome shotgun (WGS) entry which is preliminary data.</text>
</comment>
<evidence type="ECO:0000256" key="3">
    <source>
        <dbReference type="ARBA" id="ARBA00021840"/>
    </source>
</evidence>
<accession>A0A0A0HJN2</accession>
<proteinExistence type="inferred from homology"/>
<evidence type="ECO:0000256" key="6">
    <source>
        <dbReference type="SAM" id="Phobius"/>
    </source>
</evidence>
<evidence type="ECO:0000313" key="8">
    <source>
        <dbReference type="Proteomes" id="UP000030021"/>
    </source>
</evidence>
<protein>
    <recommendedName>
        <fullName evidence="3">DNA recombination protein RmuC homolog</fullName>
    </recommendedName>
</protein>
<gene>
    <name evidence="7" type="ORF">rosmuc_01761</name>
</gene>
<dbReference type="HOGENOM" id="CLU_020365_0_1_5"/>
<dbReference type="PATRIC" id="fig|1288298.3.peg.1774"/>